<reference evidence="4" key="1">
    <citation type="submission" date="2025-08" db="UniProtKB">
        <authorList>
            <consortium name="RefSeq"/>
        </authorList>
    </citation>
    <scope>IDENTIFICATION</scope>
</reference>
<feature type="coiled-coil region" evidence="1">
    <location>
        <begin position="506"/>
        <end position="575"/>
    </location>
</feature>
<accession>A0A9Y3VKW1</accession>
<keyword evidence="1" id="KW-0175">Coiled coil</keyword>
<dbReference type="AlphaFoldDB" id="A0A9Y3VKW1"/>
<dbReference type="PANTHER" id="PTHR35347">
    <property type="entry name" value="COILED-COIL DOMAIN-CONTAINING PROTEIN 175"/>
    <property type="match status" value="1"/>
</dbReference>
<evidence type="ECO:0000256" key="2">
    <source>
        <dbReference type="SAM" id="MobiDB-lite"/>
    </source>
</evidence>
<feature type="coiled-coil region" evidence="1">
    <location>
        <begin position="376"/>
        <end position="474"/>
    </location>
</feature>
<dbReference type="Proteomes" id="UP000695023">
    <property type="component" value="Unplaced"/>
</dbReference>
<sequence length="738" mass="86465">MASSLVPDFSSVMVVLERLKELDEYLKEEEVPFAPEASLHLMEITTAVSELEADRRAAREHLEVESIENSKLRHQISNMRERMSKEIMADVAAARASNAEEIQQLCKDLSAVSQLQEEATKMQESLLSQNKSLYLERDQAKANHDTIMATLNDLLALKYSSQMQLNMTWENIEELKSCIAGVKQDRLTLEQNMKLERQASSVKRNDLLEEVSNVEEQTEQQNHLNRSSRRELDSITNKKDKAQGRLDELMDELGMVENNIHRLNVSRHHHEEQLEGEVQKQWELRQQRDLLKEKLHELEEAFSLTVQNLQEGIVTMDSKIKEGRASKQHLEAALTQVCEVFKHRHTKENLVRAEHQQVSKQLEWSRLQLEERIASIIKHGREIKEMEKQVKELKETDVINKRLVERNQEELRSNMDAGEKNVGWLQEEKERLLQLLKEAKRKQEEHIEKMTSDISSTQRRYEELLQKKEALLRQEPKTTDASLLMRHVTRSKEEYERIESRQHQELQQLTTDVDKVAQSVKEKQREVEEKEKILKKVEAEWSDEQNRHHRLEELLNELRKRRSEMELSIQALKEKTSELLQPKEEMKAELEGLQTCHINTLHRQASELRAVEVGIYDCGVKLEQVTMENSRLQFHISQMTEDIETAKLETHKYWQEAQKFRQDTEALWESLQQAWAEDLMLTQDHESSEGVLFMSISSLLDHLKNQKQQLGNISTLLHQQMLDFSKRLGDKTTAKLCS</sequence>
<feature type="compositionally biased region" description="Basic and acidic residues" evidence="2">
    <location>
        <begin position="228"/>
        <end position="241"/>
    </location>
</feature>
<dbReference type="PANTHER" id="PTHR35347:SF1">
    <property type="entry name" value="COILED-COIL DOMAIN-CONTAINING PROTEIN 175"/>
    <property type="match status" value="1"/>
</dbReference>
<organism evidence="3 4">
    <name type="scientific">Pundamilia nyererei</name>
    <dbReference type="NCBI Taxonomy" id="303518"/>
    <lineage>
        <taxon>Eukaryota</taxon>
        <taxon>Metazoa</taxon>
        <taxon>Chordata</taxon>
        <taxon>Craniata</taxon>
        <taxon>Vertebrata</taxon>
        <taxon>Euteleostomi</taxon>
        <taxon>Actinopterygii</taxon>
        <taxon>Neopterygii</taxon>
        <taxon>Teleostei</taxon>
        <taxon>Neoteleostei</taxon>
        <taxon>Acanthomorphata</taxon>
        <taxon>Ovalentaria</taxon>
        <taxon>Cichlomorphae</taxon>
        <taxon>Cichliformes</taxon>
        <taxon>Cichlidae</taxon>
        <taxon>African cichlids</taxon>
        <taxon>Pseudocrenilabrinae</taxon>
        <taxon>Haplochromini</taxon>
        <taxon>Pundamilia</taxon>
    </lineage>
</organism>
<dbReference type="RefSeq" id="XP_005737414.1">
    <property type="nucleotide sequence ID" value="XM_005737357.1"/>
</dbReference>
<dbReference type="CTD" id="729665"/>
<feature type="region of interest" description="Disordered" evidence="2">
    <location>
        <begin position="211"/>
        <end position="241"/>
    </location>
</feature>
<name>A0A9Y3VKW1_9CICH</name>
<dbReference type="InterPro" id="IPR038834">
    <property type="entry name" value="CCDC175"/>
</dbReference>
<protein>
    <submittedName>
        <fullName evidence="4">Cingulin</fullName>
    </submittedName>
</protein>
<evidence type="ECO:0000256" key="1">
    <source>
        <dbReference type="SAM" id="Coils"/>
    </source>
</evidence>
<evidence type="ECO:0000313" key="3">
    <source>
        <dbReference type="Proteomes" id="UP000695023"/>
    </source>
</evidence>
<keyword evidence="3" id="KW-1185">Reference proteome</keyword>
<evidence type="ECO:0000313" key="4">
    <source>
        <dbReference type="RefSeq" id="XP_005737414.1"/>
    </source>
</evidence>
<gene>
    <name evidence="4" type="primary">ccdc175</name>
</gene>
<proteinExistence type="predicted"/>